<name>A0A4D7CWY7_9ENTE</name>
<accession>A0A4D7CWY7</accession>
<gene>
    <name evidence="1" type="ORF">FA707_06285</name>
</gene>
<dbReference type="KEGG" id="vao:FA707_06285"/>
<dbReference type="OrthoDB" id="2939096at2"/>
<protein>
    <submittedName>
        <fullName evidence="1">Uncharacterized protein</fullName>
    </submittedName>
</protein>
<sequence>MSFICAVCVFPMSIKFQEMSYWGEGLTWFWVGVALTYITWLTGFILLIYTFVRTRTSNISVKLLVSILLLITFLWTTFVIIGGLSGF</sequence>
<reference evidence="1 2" key="1">
    <citation type="submission" date="2019-04" db="EMBL/GenBank/DDBJ databases">
        <title>Vagococcus sp. nov., isolated from faeces of yaks (Bos grunniens).</title>
        <authorList>
            <person name="Ge Y."/>
        </authorList>
    </citation>
    <scope>NUCLEOTIDE SEQUENCE [LARGE SCALE GENOMIC DNA]</scope>
    <source>
        <strain evidence="1 2">MN-17</strain>
    </source>
</reference>
<dbReference type="Proteomes" id="UP000298615">
    <property type="component" value="Chromosome"/>
</dbReference>
<organism evidence="1 2">
    <name type="scientific">Vagococcus zengguangii</name>
    <dbReference type="NCBI Taxonomy" id="2571750"/>
    <lineage>
        <taxon>Bacteria</taxon>
        <taxon>Bacillati</taxon>
        <taxon>Bacillota</taxon>
        <taxon>Bacilli</taxon>
        <taxon>Lactobacillales</taxon>
        <taxon>Enterococcaceae</taxon>
        <taxon>Vagococcus</taxon>
    </lineage>
</organism>
<proteinExistence type="predicted"/>
<evidence type="ECO:0000313" key="2">
    <source>
        <dbReference type="Proteomes" id="UP000298615"/>
    </source>
</evidence>
<keyword evidence="2" id="KW-1185">Reference proteome</keyword>
<evidence type="ECO:0000313" key="1">
    <source>
        <dbReference type="EMBL" id="QCI86600.1"/>
    </source>
</evidence>
<dbReference type="EMBL" id="CP039712">
    <property type="protein sequence ID" value="QCI86600.1"/>
    <property type="molecule type" value="Genomic_DNA"/>
</dbReference>
<dbReference type="AlphaFoldDB" id="A0A4D7CWY7"/>